<protein>
    <submittedName>
        <fullName evidence="3">Universal stress protein</fullName>
    </submittedName>
</protein>
<gene>
    <name evidence="3" type="ORF">DU484_00220</name>
</gene>
<evidence type="ECO:0000256" key="1">
    <source>
        <dbReference type="ARBA" id="ARBA00008791"/>
    </source>
</evidence>
<dbReference type="CDD" id="cd00293">
    <property type="entry name" value="USP-like"/>
    <property type="match status" value="2"/>
</dbReference>
<organism evidence="3 4">
    <name type="scientific">Haloplanus rubicundus</name>
    <dbReference type="NCBI Taxonomy" id="1547898"/>
    <lineage>
        <taxon>Archaea</taxon>
        <taxon>Methanobacteriati</taxon>
        <taxon>Methanobacteriota</taxon>
        <taxon>Stenosarchaea group</taxon>
        <taxon>Halobacteria</taxon>
        <taxon>Halobacteriales</taxon>
        <taxon>Haloferacaceae</taxon>
        <taxon>Haloplanus</taxon>
    </lineage>
</organism>
<dbReference type="InterPro" id="IPR006016">
    <property type="entry name" value="UspA"/>
</dbReference>
<dbReference type="PRINTS" id="PR01438">
    <property type="entry name" value="UNVRSLSTRESS"/>
</dbReference>
<dbReference type="GeneID" id="37285356"/>
<dbReference type="InterPro" id="IPR006015">
    <property type="entry name" value="Universal_stress_UspA"/>
</dbReference>
<evidence type="ECO:0000313" key="3">
    <source>
        <dbReference type="EMBL" id="AXG08401.1"/>
    </source>
</evidence>
<dbReference type="KEGG" id="haq:DU484_00220"/>
<accession>A0A345E879</accession>
<comment type="similarity">
    <text evidence="1">Belongs to the universal stress protein A family.</text>
</comment>
<sequence>MYQRILLPTDGSEASATAAEAAVTLADQFDAELHVIHVLEHDQTSTDTDGINTSAGNGEEAVQVAVELAVSSSVEATRRIIEKEKSIHQEILTYTAEHSIDCIVMGIRGRSELSLSQAVLGSVAELTLRESPVPVMTVHEETVIDPDIGSVLVPTDGSECAHTAVDHAEELARSVDAKLYIIYVVEIGQVLNGDRVRRLREALEEIGEKALDLALEKVQSSTYLPTETSLLTGPPYLEIVKYAEEHDVDCIVMGTHGRKGIRRFLLGSVTERVVRRADVPVISVK</sequence>
<dbReference type="Pfam" id="PF00582">
    <property type="entry name" value="Usp"/>
    <property type="match status" value="2"/>
</dbReference>
<dbReference type="Gene3D" id="3.40.50.620">
    <property type="entry name" value="HUPs"/>
    <property type="match status" value="2"/>
</dbReference>
<evidence type="ECO:0000259" key="2">
    <source>
        <dbReference type="Pfam" id="PF00582"/>
    </source>
</evidence>
<feature type="domain" description="UspA" evidence="2">
    <location>
        <begin position="1"/>
        <end position="139"/>
    </location>
</feature>
<name>A0A345E879_9EURY</name>
<dbReference type="EMBL" id="CP031147">
    <property type="protein sequence ID" value="AXG08401.1"/>
    <property type="molecule type" value="Genomic_DNA"/>
</dbReference>
<evidence type="ECO:0000313" key="4">
    <source>
        <dbReference type="Proteomes" id="UP000252985"/>
    </source>
</evidence>
<dbReference type="Proteomes" id="UP000252985">
    <property type="component" value="Plasmid pCBA1112-01"/>
</dbReference>
<keyword evidence="3" id="KW-0614">Plasmid</keyword>
<dbReference type="PANTHER" id="PTHR46268:SF6">
    <property type="entry name" value="UNIVERSAL STRESS PROTEIN UP12"/>
    <property type="match status" value="1"/>
</dbReference>
<reference evidence="3 4" key="1">
    <citation type="submission" date="2018-07" db="EMBL/GenBank/DDBJ databases">
        <title>Genome sequences of Haloplanus sp. CBA1112.</title>
        <authorList>
            <person name="Kim Y.B."/>
            <person name="Roh S.W."/>
        </authorList>
    </citation>
    <scope>NUCLEOTIDE SEQUENCE [LARGE SCALE GENOMIC DNA]</scope>
    <source>
        <strain evidence="3 4">CBA1112</strain>
        <plasmid evidence="4">pcba1112-01</plasmid>
    </source>
</reference>
<feature type="domain" description="UspA" evidence="2">
    <location>
        <begin position="150"/>
        <end position="285"/>
    </location>
</feature>
<dbReference type="AlphaFoldDB" id="A0A345E879"/>
<geneLocation type="plasmid" evidence="4">
    <name>pcba1112-01</name>
</geneLocation>
<dbReference type="PANTHER" id="PTHR46268">
    <property type="entry name" value="STRESS RESPONSE PROTEIN NHAX"/>
    <property type="match status" value="1"/>
</dbReference>
<dbReference type="RefSeq" id="WP_114604725.1">
    <property type="nucleotide sequence ID" value="NZ_CP031147.1"/>
</dbReference>
<dbReference type="SUPFAM" id="SSF52402">
    <property type="entry name" value="Adenine nucleotide alpha hydrolases-like"/>
    <property type="match status" value="2"/>
</dbReference>
<dbReference type="InterPro" id="IPR014729">
    <property type="entry name" value="Rossmann-like_a/b/a_fold"/>
</dbReference>
<proteinExistence type="inferred from homology"/>